<feature type="region of interest" description="Disordered" evidence="1">
    <location>
        <begin position="1"/>
        <end position="84"/>
    </location>
</feature>
<evidence type="ECO:0000256" key="1">
    <source>
        <dbReference type="SAM" id="MobiDB-lite"/>
    </source>
</evidence>
<protein>
    <submittedName>
        <fullName evidence="3">Uncharacterized protein</fullName>
    </submittedName>
</protein>
<organism evidence="2 3">
    <name type="scientific">Romanomermis culicivorax</name>
    <name type="common">Nematode worm</name>
    <dbReference type="NCBI Taxonomy" id="13658"/>
    <lineage>
        <taxon>Eukaryota</taxon>
        <taxon>Metazoa</taxon>
        <taxon>Ecdysozoa</taxon>
        <taxon>Nematoda</taxon>
        <taxon>Enoplea</taxon>
        <taxon>Dorylaimia</taxon>
        <taxon>Mermithida</taxon>
        <taxon>Mermithoidea</taxon>
        <taxon>Mermithidae</taxon>
        <taxon>Romanomermis</taxon>
    </lineage>
</organism>
<accession>A0A915KUX0</accession>
<dbReference type="AlphaFoldDB" id="A0A915KUX0"/>
<keyword evidence="2" id="KW-1185">Reference proteome</keyword>
<reference evidence="3" key="1">
    <citation type="submission" date="2022-11" db="UniProtKB">
        <authorList>
            <consortium name="WormBaseParasite"/>
        </authorList>
    </citation>
    <scope>IDENTIFICATION</scope>
</reference>
<feature type="compositionally biased region" description="Polar residues" evidence="1">
    <location>
        <begin position="36"/>
        <end position="54"/>
    </location>
</feature>
<dbReference type="Proteomes" id="UP000887565">
    <property type="component" value="Unplaced"/>
</dbReference>
<evidence type="ECO:0000313" key="2">
    <source>
        <dbReference type="Proteomes" id="UP000887565"/>
    </source>
</evidence>
<evidence type="ECO:0000313" key="3">
    <source>
        <dbReference type="WBParaSite" id="nRc.2.0.1.t42272-RA"/>
    </source>
</evidence>
<dbReference type="WBParaSite" id="nRc.2.0.1.t42272-RA">
    <property type="protein sequence ID" value="nRc.2.0.1.t42272-RA"/>
    <property type="gene ID" value="nRc.2.0.1.g42272"/>
</dbReference>
<proteinExistence type="predicted"/>
<name>A0A915KUX0_ROMCU</name>
<sequence length="84" mass="9291">MPPPSTSHTECRKTPSKRTTPCRKQCNQQKAREAAGQTSSQTSVALQPKVSTTKRAARAKHTPPVPQSDSHRSHHESHSSDDRH</sequence>